<dbReference type="Pfam" id="PF00535">
    <property type="entry name" value="Glycos_transf_2"/>
    <property type="match status" value="1"/>
</dbReference>
<dbReference type="GO" id="GO:0016757">
    <property type="term" value="F:glycosyltransferase activity"/>
    <property type="evidence" value="ECO:0007669"/>
    <property type="project" value="UniProtKB-KW"/>
</dbReference>
<evidence type="ECO:0000256" key="2">
    <source>
        <dbReference type="ARBA" id="ARBA00022679"/>
    </source>
</evidence>
<keyword evidence="3" id="KW-0175">Coiled coil</keyword>
<keyword evidence="7" id="KW-1185">Reference proteome</keyword>
<reference evidence="6 7" key="1">
    <citation type="journal article" date="2017" name="BMC Genomics">
        <title>Comparative genomic and phylogenomic analyses of the Bifidobacteriaceae family.</title>
        <authorList>
            <person name="Lugli G.A."/>
            <person name="Milani C."/>
            <person name="Turroni F."/>
            <person name="Duranti S."/>
            <person name="Mancabelli L."/>
            <person name="Mangifesta M."/>
            <person name="Ferrario C."/>
            <person name="Modesto M."/>
            <person name="Mattarelli P."/>
            <person name="Jiri K."/>
            <person name="van Sinderen D."/>
            <person name="Ventura M."/>
        </authorList>
    </citation>
    <scope>NUCLEOTIDE SEQUENCE [LARGE SCALE GENOMIC DNA]</scope>
    <source>
        <strain evidence="6 7">LMG 21773</strain>
    </source>
</reference>
<dbReference type="AlphaFoldDB" id="A0A261F7U3"/>
<evidence type="ECO:0000313" key="6">
    <source>
        <dbReference type="EMBL" id="OZG55135.1"/>
    </source>
</evidence>
<dbReference type="PANTHER" id="PTHR22916:SF51">
    <property type="entry name" value="GLYCOSYLTRANSFERASE EPSH-RELATED"/>
    <property type="match status" value="1"/>
</dbReference>
<evidence type="ECO:0000313" key="7">
    <source>
        <dbReference type="Proteomes" id="UP000228976"/>
    </source>
</evidence>
<keyword evidence="1" id="KW-0328">Glycosyltransferase</keyword>
<evidence type="ECO:0000259" key="5">
    <source>
        <dbReference type="Pfam" id="PF00535"/>
    </source>
</evidence>
<protein>
    <submittedName>
        <fullName evidence="6">Glycosyl transferase</fullName>
    </submittedName>
</protein>
<comment type="caution">
    <text evidence="6">The sequence shown here is derived from an EMBL/GenBank/DDBJ whole genome shotgun (WGS) entry which is preliminary data.</text>
</comment>
<dbReference type="SUPFAM" id="SSF53448">
    <property type="entry name" value="Nucleotide-diphospho-sugar transferases"/>
    <property type="match status" value="1"/>
</dbReference>
<gene>
    <name evidence="6" type="ORF">AEAE_1257</name>
</gene>
<dbReference type="OrthoDB" id="3171021at2"/>
<evidence type="ECO:0000256" key="4">
    <source>
        <dbReference type="SAM" id="MobiDB-lite"/>
    </source>
</evidence>
<evidence type="ECO:0000256" key="3">
    <source>
        <dbReference type="SAM" id="Coils"/>
    </source>
</evidence>
<feature type="coiled-coil region" evidence="3">
    <location>
        <begin position="337"/>
        <end position="452"/>
    </location>
</feature>
<dbReference type="PANTHER" id="PTHR22916">
    <property type="entry name" value="GLYCOSYLTRANSFERASE"/>
    <property type="match status" value="1"/>
</dbReference>
<dbReference type="Proteomes" id="UP000228976">
    <property type="component" value="Unassembled WGS sequence"/>
</dbReference>
<feature type="compositionally biased region" description="Polar residues" evidence="4">
    <location>
        <begin position="1"/>
        <end position="12"/>
    </location>
</feature>
<feature type="region of interest" description="Disordered" evidence="4">
    <location>
        <begin position="1"/>
        <end position="24"/>
    </location>
</feature>
<dbReference type="CDD" id="cd00761">
    <property type="entry name" value="Glyco_tranf_GTA_type"/>
    <property type="match status" value="1"/>
</dbReference>
<name>A0A261F7U3_9BIFI</name>
<sequence>MQHTTADTTAELTEQEYVPSYGSTDGEPPLVSVIIPVYNVEKFLDANLTSVTQQTYRRLEILVVDDGSPDNSGQIADDWATKDHRIRVIHQKNKGLSGARNTGLAQAKGDYILFVDSDDTIEPNLVRSCLAHMRRGRRNIVMYQFDTMSEDGTFVKSRYVHNRYSKRKVLTPEEAIRDQIAGKIGGYAWSFMAPTSIYRENNITFPEGRSMEDLARICQIFGGSDVVIRLPFVLYHYRLRANSIMGTASLAFFKEWKLATQDREAYVLSRFPQLRSYILKQKIEFLSTVDYESLLQTIVFRLNLDPESTRERKETVKALFNEGESDEFKAMQAEYLATKEAERAQRAEQRAAASKRRARQKAIRKAKAKKESLETLEKQVKRSALKNAEKSAIRRHNQHKRVQSVVKQAQSAVKQAQTAVEKAQKELEKATQARTVAQIRVAQKQAQEMEKR</sequence>
<organism evidence="6 7">
    <name type="scientific">Aeriscardovia aeriphila</name>
    <dbReference type="NCBI Taxonomy" id="218139"/>
    <lineage>
        <taxon>Bacteria</taxon>
        <taxon>Bacillati</taxon>
        <taxon>Actinomycetota</taxon>
        <taxon>Actinomycetes</taxon>
        <taxon>Bifidobacteriales</taxon>
        <taxon>Bifidobacteriaceae</taxon>
        <taxon>Aeriscardovia</taxon>
    </lineage>
</organism>
<feature type="domain" description="Glycosyltransferase 2-like" evidence="5">
    <location>
        <begin position="32"/>
        <end position="179"/>
    </location>
</feature>
<dbReference type="RefSeq" id="WP_094690334.1">
    <property type="nucleotide sequence ID" value="NZ_JACBYZ010000001.1"/>
</dbReference>
<dbReference type="InterPro" id="IPR001173">
    <property type="entry name" value="Glyco_trans_2-like"/>
</dbReference>
<accession>A0A261F7U3</accession>
<dbReference type="Gene3D" id="3.90.550.10">
    <property type="entry name" value="Spore Coat Polysaccharide Biosynthesis Protein SpsA, Chain A"/>
    <property type="match status" value="1"/>
</dbReference>
<proteinExistence type="predicted"/>
<keyword evidence="2 6" id="KW-0808">Transferase</keyword>
<dbReference type="InterPro" id="IPR029044">
    <property type="entry name" value="Nucleotide-diphossugar_trans"/>
</dbReference>
<evidence type="ECO:0000256" key="1">
    <source>
        <dbReference type="ARBA" id="ARBA00022676"/>
    </source>
</evidence>
<dbReference type="EMBL" id="MWWU01000005">
    <property type="protein sequence ID" value="OZG55135.1"/>
    <property type="molecule type" value="Genomic_DNA"/>
</dbReference>